<feature type="non-terminal residue" evidence="2">
    <location>
        <position position="1"/>
    </location>
</feature>
<organism evidence="2">
    <name type="scientific">uncultured Rubrobacteraceae bacterium</name>
    <dbReference type="NCBI Taxonomy" id="349277"/>
    <lineage>
        <taxon>Bacteria</taxon>
        <taxon>Bacillati</taxon>
        <taxon>Actinomycetota</taxon>
        <taxon>Rubrobacteria</taxon>
        <taxon>Rubrobacterales</taxon>
        <taxon>Rubrobacteraceae</taxon>
        <taxon>environmental samples</taxon>
    </lineage>
</organism>
<name>A0A6J4QSP4_9ACTN</name>
<protein>
    <submittedName>
        <fullName evidence="2">Uncharacterized protein</fullName>
    </submittedName>
</protein>
<dbReference type="AlphaFoldDB" id="A0A6J4QSP4"/>
<feature type="compositionally biased region" description="Basic residues" evidence="1">
    <location>
        <begin position="1"/>
        <end position="13"/>
    </location>
</feature>
<reference evidence="2" key="1">
    <citation type="submission" date="2020-02" db="EMBL/GenBank/DDBJ databases">
        <authorList>
            <person name="Meier V. D."/>
        </authorList>
    </citation>
    <scope>NUCLEOTIDE SEQUENCE</scope>
    <source>
        <strain evidence="2">AVDCRST_MAG78</strain>
    </source>
</reference>
<evidence type="ECO:0000313" key="2">
    <source>
        <dbReference type="EMBL" id="CAA9449406.1"/>
    </source>
</evidence>
<gene>
    <name evidence="2" type="ORF">AVDCRST_MAG78-3214</name>
</gene>
<dbReference type="EMBL" id="CADCVB010000216">
    <property type="protein sequence ID" value="CAA9449406.1"/>
    <property type="molecule type" value="Genomic_DNA"/>
</dbReference>
<proteinExistence type="predicted"/>
<feature type="compositionally biased region" description="Basic residues" evidence="1">
    <location>
        <begin position="37"/>
        <end position="51"/>
    </location>
</feature>
<evidence type="ECO:0000256" key="1">
    <source>
        <dbReference type="SAM" id="MobiDB-lite"/>
    </source>
</evidence>
<feature type="compositionally biased region" description="Basic and acidic residues" evidence="1">
    <location>
        <begin position="119"/>
        <end position="133"/>
    </location>
</feature>
<feature type="compositionally biased region" description="Basic residues" evidence="1">
    <location>
        <begin position="59"/>
        <end position="81"/>
    </location>
</feature>
<sequence length="189" mass="20989">GGRRPHRRGRFRPGRAASLLGEPLVERRGTRAASPRRTPRGQARRRAWLRRRAPELGRPRPRSKGNGHRSLRSRPRFRPLQRPREPRPRTLYAAPRLARVPCAGTGLLRPRPRRGRALRGQERPGARGPDTRPPRPRWRGSARRPSPQGCPGIPGEDVGDGLSPVDGGKPRAIGRPDGYGPDTPTPGLL</sequence>
<accession>A0A6J4QSP4</accession>
<feature type="non-terminal residue" evidence="2">
    <location>
        <position position="189"/>
    </location>
</feature>
<feature type="compositionally biased region" description="Low complexity" evidence="1">
    <location>
        <begin position="175"/>
        <end position="189"/>
    </location>
</feature>
<feature type="region of interest" description="Disordered" evidence="1">
    <location>
        <begin position="1"/>
        <end position="189"/>
    </location>
</feature>